<dbReference type="CDD" id="cd02440">
    <property type="entry name" value="AdoMet_MTases"/>
    <property type="match status" value="1"/>
</dbReference>
<proteinExistence type="predicted"/>
<dbReference type="Proteomes" id="UP000010121">
    <property type="component" value="Unassembled WGS sequence"/>
</dbReference>
<dbReference type="AlphaFoldDB" id="C8S4G2"/>
<dbReference type="SUPFAM" id="SSF53335">
    <property type="entry name" value="S-adenosyl-L-methionine-dependent methyltransferases"/>
    <property type="match status" value="1"/>
</dbReference>
<keyword evidence="2" id="KW-1185">Reference proteome</keyword>
<dbReference type="PANTHER" id="PTHR43861">
    <property type="entry name" value="TRANS-ACONITATE 2-METHYLTRANSFERASE-RELATED"/>
    <property type="match status" value="1"/>
</dbReference>
<comment type="caution">
    <text evidence="1">The sequence shown here is derived from an EMBL/GenBank/DDBJ whole genome shotgun (WGS) entry which is preliminary data.</text>
</comment>
<dbReference type="Gene3D" id="3.40.50.150">
    <property type="entry name" value="Vaccinia Virus protein VP39"/>
    <property type="match status" value="1"/>
</dbReference>
<dbReference type="STRING" id="371731.Rsw2DRAFT_2940"/>
<protein>
    <submittedName>
        <fullName evidence="1">Methyltransferase type 12</fullName>
    </submittedName>
</protein>
<dbReference type="GO" id="GO:0032259">
    <property type="term" value="P:methylation"/>
    <property type="evidence" value="ECO:0007669"/>
    <property type="project" value="UniProtKB-KW"/>
</dbReference>
<dbReference type="GO" id="GO:0008168">
    <property type="term" value="F:methyltransferase activity"/>
    <property type="evidence" value="ECO:0007669"/>
    <property type="project" value="UniProtKB-KW"/>
</dbReference>
<dbReference type="OrthoDB" id="5642573at2"/>
<organism evidence="1 2">
    <name type="scientific">Rhodobacter ferrooxidans</name>
    <dbReference type="NCBI Taxonomy" id="371731"/>
    <lineage>
        <taxon>Bacteria</taxon>
        <taxon>Pseudomonadati</taxon>
        <taxon>Pseudomonadota</taxon>
        <taxon>Alphaproteobacteria</taxon>
        <taxon>Rhodobacterales</taxon>
        <taxon>Rhodobacter group</taxon>
        <taxon>Rhodobacter</taxon>
    </lineage>
</organism>
<dbReference type="eggNOG" id="COG2226">
    <property type="taxonomic scope" value="Bacteria"/>
</dbReference>
<name>C8S4G2_9RHOB</name>
<accession>C8S4G2</accession>
<gene>
    <name evidence="1" type="ORF">Rsw2DRAFT_2940</name>
</gene>
<dbReference type="Pfam" id="PF13489">
    <property type="entry name" value="Methyltransf_23"/>
    <property type="match status" value="1"/>
</dbReference>
<evidence type="ECO:0000313" key="1">
    <source>
        <dbReference type="EMBL" id="EEW24129.1"/>
    </source>
</evidence>
<dbReference type="InterPro" id="IPR029063">
    <property type="entry name" value="SAM-dependent_MTases_sf"/>
</dbReference>
<dbReference type="RefSeq" id="WP_008032307.1">
    <property type="nucleotide sequence ID" value="NZ_ACYY01000025.1"/>
</dbReference>
<dbReference type="EMBL" id="ACYY01000025">
    <property type="protein sequence ID" value="EEW24129.1"/>
    <property type="molecule type" value="Genomic_DNA"/>
</dbReference>
<keyword evidence="1" id="KW-0808">Transferase</keyword>
<reference evidence="1 2" key="1">
    <citation type="submission" date="2009-08" db="EMBL/GenBank/DDBJ databases">
        <title>The draft genome of Rhodobacter sp. SW2.</title>
        <authorList>
            <consortium name="US DOE Joint Genome Institute (JGI-PGF)"/>
            <person name="Lucas S."/>
            <person name="Copeland A."/>
            <person name="Lapidus A."/>
            <person name="Glavina del Rio T."/>
            <person name="Tice H."/>
            <person name="Bruce D."/>
            <person name="Goodwin L."/>
            <person name="Pitluck S."/>
            <person name="Larimer F."/>
            <person name="Land M.L."/>
            <person name="Hauser L."/>
            <person name="Emerson D."/>
        </authorList>
    </citation>
    <scope>NUCLEOTIDE SEQUENCE [LARGE SCALE GENOMIC DNA]</scope>
    <source>
        <strain evidence="1 2">SW2</strain>
    </source>
</reference>
<keyword evidence="1" id="KW-0489">Methyltransferase</keyword>
<sequence length="210" mass="22774">MTVDKNQKFWNRIADRYAARPIKDTAAYEALLADAASRLQPGDKVLEIGCGTGGTAIHLAPAVASFTATDFSAEMIRIAQAKPAPDNLRFVVRNAEHAFDGGPFDAILALNVLHLVNDLPGILAGIHANLRPGGLLISKTWCFADMGLKLRLLFRVLRTFGMFPAANSLRIPQLQQAIDDAGFEVVDQRCFGAHRQNPYIVARKPAPATA</sequence>
<evidence type="ECO:0000313" key="2">
    <source>
        <dbReference type="Proteomes" id="UP000010121"/>
    </source>
</evidence>